<dbReference type="NCBIfam" id="TIGR02605">
    <property type="entry name" value="CxxC_CxxC_SSSS"/>
    <property type="match status" value="1"/>
</dbReference>
<evidence type="ECO:0000313" key="3">
    <source>
        <dbReference type="Proteomes" id="UP000199636"/>
    </source>
</evidence>
<feature type="domain" description="Putative regulatory protein FmdB zinc ribbon" evidence="1">
    <location>
        <begin position="1"/>
        <end position="42"/>
    </location>
</feature>
<dbReference type="OrthoDB" id="9813321at2"/>
<dbReference type="SMART" id="SM00834">
    <property type="entry name" value="CxxC_CXXC_SSSS"/>
    <property type="match status" value="1"/>
</dbReference>
<dbReference type="PANTHER" id="PTHR34404:SF2">
    <property type="entry name" value="CONSERVED SERINE RICH PROTEIN"/>
    <property type="match status" value="1"/>
</dbReference>
<proteinExistence type="predicted"/>
<evidence type="ECO:0000313" key="2">
    <source>
        <dbReference type="EMBL" id="SDH96337.1"/>
    </source>
</evidence>
<name>A0A1G8GPQ2_9PSED</name>
<sequence length="89" mass="9363">MPIYEYQCRSCSHQLEAIQKFSDAPLVDCPACKAPELKKMLSVPGFRLSGGGWYETDFKTGAKKNLASSDAQPACPATGCGAGTCAAGE</sequence>
<organism evidence="2 3">
    <name type="scientific">Pseudomonas panipatensis</name>
    <dbReference type="NCBI Taxonomy" id="428992"/>
    <lineage>
        <taxon>Bacteria</taxon>
        <taxon>Pseudomonadati</taxon>
        <taxon>Pseudomonadota</taxon>
        <taxon>Gammaproteobacteria</taxon>
        <taxon>Pseudomonadales</taxon>
        <taxon>Pseudomonadaceae</taxon>
        <taxon>Pseudomonas</taxon>
    </lineage>
</organism>
<accession>A0A1G8GPQ2</accession>
<keyword evidence="3" id="KW-1185">Reference proteome</keyword>
<dbReference type="EMBL" id="FNDS01000004">
    <property type="protein sequence ID" value="SDH96337.1"/>
    <property type="molecule type" value="Genomic_DNA"/>
</dbReference>
<dbReference type="STRING" id="428992.SAMN05216272_104402"/>
<dbReference type="RefSeq" id="WP_090262809.1">
    <property type="nucleotide sequence ID" value="NZ_FNDS01000004.1"/>
</dbReference>
<evidence type="ECO:0000259" key="1">
    <source>
        <dbReference type="SMART" id="SM00834"/>
    </source>
</evidence>
<dbReference type="AlphaFoldDB" id="A0A1G8GPQ2"/>
<gene>
    <name evidence="2" type="ORF">SAMN05216272_104402</name>
</gene>
<dbReference type="PANTHER" id="PTHR34404">
    <property type="entry name" value="REGULATORY PROTEIN, FMDB FAMILY"/>
    <property type="match status" value="1"/>
</dbReference>
<reference evidence="3" key="1">
    <citation type="submission" date="2016-10" db="EMBL/GenBank/DDBJ databases">
        <authorList>
            <person name="Varghese N."/>
            <person name="Submissions S."/>
        </authorList>
    </citation>
    <scope>NUCLEOTIDE SEQUENCE [LARGE SCALE GENOMIC DNA]</scope>
    <source>
        <strain evidence="3">CCM 7469</strain>
    </source>
</reference>
<dbReference type="Pfam" id="PF09723">
    <property type="entry name" value="Zn_ribbon_8"/>
    <property type="match status" value="1"/>
</dbReference>
<protein>
    <submittedName>
        <fullName evidence="2">Putative regulatory protein, FmdB family</fullName>
    </submittedName>
</protein>
<dbReference type="InterPro" id="IPR013429">
    <property type="entry name" value="Regulatory_FmdB_Zinc_ribbon"/>
</dbReference>
<dbReference type="Proteomes" id="UP000199636">
    <property type="component" value="Unassembled WGS sequence"/>
</dbReference>